<comment type="caution">
    <text evidence="1">The sequence shown here is derived from an EMBL/GenBank/DDBJ whole genome shotgun (WGS) entry which is preliminary data.</text>
</comment>
<dbReference type="EMBL" id="CM056798">
    <property type="protein sequence ID" value="KAJ8711978.1"/>
    <property type="molecule type" value="Genomic_DNA"/>
</dbReference>
<sequence>MTVKEGTICSLIQSFPVFLILAQNAQKCLKTPLMYKPPSPTHSPEYYEALDALFQSLYGHGYQGNQGQDHGYPVYQTPSVSSCQYSYGSGKKWSSSPSYGGAKPCYQYVYTTGNGYHTYGSGLQGYPSYGAYGLKKGNIYSLNGNITSTGYAPTQVYNTKNRYQVVVKKTRLGGRKKNGKIVGGKIY</sequence>
<reference evidence="1" key="1">
    <citation type="submission" date="2023-03" db="EMBL/GenBank/DDBJ databases">
        <title>Chromosome-level genomes of two armyworms, Mythimna separata and Mythimna loreyi, provide insights into the biosynthesis and reception of sex pheromones.</title>
        <authorList>
            <person name="Zhao H."/>
        </authorList>
    </citation>
    <scope>NUCLEOTIDE SEQUENCE</scope>
    <source>
        <strain evidence="1">BeijingLab</strain>
    </source>
</reference>
<gene>
    <name evidence="1" type="ORF">PYW08_008932</name>
</gene>
<evidence type="ECO:0000313" key="2">
    <source>
        <dbReference type="Proteomes" id="UP001231649"/>
    </source>
</evidence>
<evidence type="ECO:0000313" key="1">
    <source>
        <dbReference type="EMBL" id="KAJ8711978.1"/>
    </source>
</evidence>
<organism evidence="1 2">
    <name type="scientific">Mythimna loreyi</name>
    <dbReference type="NCBI Taxonomy" id="667449"/>
    <lineage>
        <taxon>Eukaryota</taxon>
        <taxon>Metazoa</taxon>
        <taxon>Ecdysozoa</taxon>
        <taxon>Arthropoda</taxon>
        <taxon>Hexapoda</taxon>
        <taxon>Insecta</taxon>
        <taxon>Pterygota</taxon>
        <taxon>Neoptera</taxon>
        <taxon>Endopterygota</taxon>
        <taxon>Lepidoptera</taxon>
        <taxon>Glossata</taxon>
        <taxon>Ditrysia</taxon>
        <taxon>Noctuoidea</taxon>
        <taxon>Noctuidae</taxon>
        <taxon>Noctuinae</taxon>
        <taxon>Hadenini</taxon>
        <taxon>Mythimna</taxon>
    </lineage>
</organism>
<protein>
    <submittedName>
        <fullName evidence="1">Uncharacterized protein</fullName>
    </submittedName>
</protein>
<keyword evidence="2" id="KW-1185">Reference proteome</keyword>
<dbReference type="Proteomes" id="UP001231649">
    <property type="component" value="Chromosome 22"/>
</dbReference>
<name>A0ACC2Q9Z0_9NEOP</name>
<proteinExistence type="predicted"/>
<accession>A0ACC2Q9Z0</accession>